<gene>
    <name evidence="3" type="ORF">HaLaN_03237</name>
</gene>
<evidence type="ECO:0000256" key="1">
    <source>
        <dbReference type="SAM" id="MobiDB-lite"/>
    </source>
</evidence>
<keyword evidence="4" id="KW-1185">Reference proteome</keyword>
<dbReference type="Proteomes" id="UP000485058">
    <property type="component" value="Unassembled WGS sequence"/>
</dbReference>
<feature type="transmembrane region" description="Helical" evidence="2">
    <location>
        <begin position="30"/>
        <end position="49"/>
    </location>
</feature>
<evidence type="ECO:0000256" key="2">
    <source>
        <dbReference type="SAM" id="Phobius"/>
    </source>
</evidence>
<accession>A0A699YDX4</accession>
<reference evidence="3 4" key="1">
    <citation type="submission" date="2020-02" db="EMBL/GenBank/DDBJ databases">
        <title>Draft genome sequence of Haematococcus lacustris strain NIES-144.</title>
        <authorList>
            <person name="Morimoto D."/>
            <person name="Nakagawa S."/>
            <person name="Yoshida T."/>
            <person name="Sawayama S."/>
        </authorList>
    </citation>
    <scope>NUCLEOTIDE SEQUENCE [LARGE SCALE GENOMIC DNA]</scope>
    <source>
        <strain evidence="3 4">NIES-144</strain>
    </source>
</reference>
<protein>
    <submittedName>
        <fullName evidence="3">Uncharacterized protein</fullName>
    </submittedName>
</protein>
<evidence type="ECO:0000313" key="4">
    <source>
        <dbReference type="Proteomes" id="UP000485058"/>
    </source>
</evidence>
<proteinExistence type="predicted"/>
<dbReference type="AlphaFoldDB" id="A0A699YDX4"/>
<sequence length="74" mass="7857">MVDVEKQPLLLPNGDPIKESQPATGMKPSALGSMAGLSSVTVLVLYYALCSSTMLHPRSLLGWEPLLVHGTATH</sequence>
<feature type="region of interest" description="Disordered" evidence="1">
    <location>
        <begin position="1"/>
        <end position="25"/>
    </location>
</feature>
<dbReference type="EMBL" id="BLLF01000152">
    <property type="protein sequence ID" value="GFH08297.1"/>
    <property type="molecule type" value="Genomic_DNA"/>
</dbReference>
<keyword evidence="2" id="KW-0812">Transmembrane</keyword>
<evidence type="ECO:0000313" key="3">
    <source>
        <dbReference type="EMBL" id="GFH08297.1"/>
    </source>
</evidence>
<organism evidence="3 4">
    <name type="scientific">Haematococcus lacustris</name>
    <name type="common">Green alga</name>
    <name type="synonym">Haematococcus pluvialis</name>
    <dbReference type="NCBI Taxonomy" id="44745"/>
    <lineage>
        <taxon>Eukaryota</taxon>
        <taxon>Viridiplantae</taxon>
        <taxon>Chlorophyta</taxon>
        <taxon>core chlorophytes</taxon>
        <taxon>Chlorophyceae</taxon>
        <taxon>CS clade</taxon>
        <taxon>Chlamydomonadales</taxon>
        <taxon>Haematococcaceae</taxon>
        <taxon>Haematococcus</taxon>
    </lineage>
</organism>
<keyword evidence="2" id="KW-1133">Transmembrane helix</keyword>
<keyword evidence="2" id="KW-0472">Membrane</keyword>
<name>A0A699YDX4_HAELA</name>
<comment type="caution">
    <text evidence="3">The sequence shown here is derived from an EMBL/GenBank/DDBJ whole genome shotgun (WGS) entry which is preliminary data.</text>
</comment>